<sequence>MFDMKNLYESSQASLSEKETRLEKNVEINISKAVSSKKKKNKSEQFDIKPKLLNLRFRILNNHITEFSCTTKKARSSTKEDLRRRSKYIGVSKNNSNWQALINVNHSKKYIGTFANEVQAARAFDLYSVAMRGDKASLNFSYTPEEMLERIEYFLEHSCVKFDS</sequence>
<dbReference type="AlphaFoldDB" id="A0A7S3K814"/>
<dbReference type="InterPro" id="IPR016177">
    <property type="entry name" value="DNA-bd_dom_sf"/>
</dbReference>
<accession>A0A7S3K814</accession>
<dbReference type="Gene3D" id="3.30.730.10">
    <property type="entry name" value="AP2/ERF domain"/>
    <property type="match status" value="1"/>
</dbReference>
<gene>
    <name evidence="7" type="ORF">ECRA1380_LOCUS2345</name>
</gene>
<evidence type="ECO:0000256" key="5">
    <source>
        <dbReference type="ARBA" id="ARBA00023242"/>
    </source>
</evidence>
<evidence type="ECO:0000313" key="7">
    <source>
        <dbReference type="EMBL" id="CAE0377390.1"/>
    </source>
</evidence>
<reference evidence="7" key="1">
    <citation type="submission" date="2021-01" db="EMBL/GenBank/DDBJ databases">
        <authorList>
            <person name="Corre E."/>
            <person name="Pelletier E."/>
            <person name="Niang G."/>
            <person name="Scheremetjew M."/>
            <person name="Finn R."/>
            <person name="Kale V."/>
            <person name="Holt S."/>
            <person name="Cochrane G."/>
            <person name="Meng A."/>
            <person name="Brown T."/>
            <person name="Cohen L."/>
        </authorList>
    </citation>
    <scope>NUCLEOTIDE SEQUENCE</scope>
    <source>
        <strain evidence="7">CT5</strain>
    </source>
</reference>
<dbReference type="GO" id="GO:0003700">
    <property type="term" value="F:DNA-binding transcription factor activity"/>
    <property type="evidence" value="ECO:0007669"/>
    <property type="project" value="InterPro"/>
</dbReference>
<protein>
    <recommendedName>
        <fullName evidence="6">AP2/ERF domain-containing protein</fullName>
    </recommendedName>
</protein>
<feature type="domain" description="AP2/ERF" evidence="6">
    <location>
        <begin position="73"/>
        <end position="141"/>
    </location>
</feature>
<comment type="subcellular location">
    <subcellularLocation>
        <location evidence="1">Nucleus</location>
    </subcellularLocation>
</comment>
<evidence type="ECO:0000256" key="2">
    <source>
        <dbReference type="ARBA" id="ARBA00023015"/>
    </source>
</evidence>
<evidence type="ECO:0000256" key="4">
    <source>
        <dbReference type="ARBA" id="ARBA00023163"/>
    </source>
</evidence>
<evidence type="ECO:0000256" key="3">
    <source>
        <dbReference type="ARBA" id="ARBA00023125"/>
    </source>
</evidence>
<keyword evidence="2" id="KW-0805">Transcription regulation</keyword>
<dbReference type="InterPro" id="IPR036955">
    <property type="entry name" value="AP2/ERF_dom_sf"/>
</dbReference>
<organism evidence="7">
    <name type="scientific">Euplotes crassus</name>
    <dbReference type="NCBI Taxonomy" id="5936"/>
    <lineage>
        <taxon>Eukaryota</taxon>
        <taxon>Sar</taxon>
        <taxon>Alveolata</taxon>
        <taxon>Ciliophora</taxon>
        <taxon>Intramacronucleata</taxon>
        <taxon>Spirotrichea</taxon>
        <taxon>Hypotrichia</taxon>
        <taxon>Euplotida</taxon>
        <taxon>Euplotidae</taxon>
        <taxon>Moneuplotes</taxon>
    </lineage>
</organism>
<keyword evidence="4" id="KW-0804">Transcription</keyword>
<dbReference type="InterPro" id="IPR001471">
    <property type="entry name" value="AP2/ERF_dom"/>
</dbReference>
<dbReference type="SUPFAM" id="SSF54171">
    <property type="entry name" value="DNA-binding domain"/>
    <property type="match status" value="1"/>
</dbReference>
<evidence type="ECO:0000259" key="6">
    <source>
        <dbReference type="PROSITE" id="PS51032"/>
    </source>
</evidence>
<keyword evidence="3" id="KW-0238">DNA-binding</keyword>
<dbReference type="SMART" id="SM00380">
    <property type="entry name" value="AP2"/>
    <property type="match status" value="1"/>
</dbReference>
<proteinExistence type="predicted"/>
<dbReference type="EMBL" id="HBIK01004774">
    <property type="protein sequence ID" value="CAE0377390.1"/>
    <property type="molecule type" value="Transcribed_RNA"/>
</dbReference>
<dbReference type="GO" id="GO:0003677">
    <property type="term" value="F:DNA binding"/>
    <property type="evidence" value="ECO:0007669"/>
    <property type="project" value="UniProtKB-KW"/>
</dbReference>
<dbReference type="GO" id="GO:0005634">
    <property type="term" value="C:nucleus"/>
    <property type="evidence" value="ECO:0007669"/>
    <property type="project" value="UniProtKB-SubCell"/>
</dbReference>
<keyword evidence="5" id="KW-0539">Nucleus</keyword>
<evidence type="ECO:0000256" key="1">
    <source>
        <dbReference type="ARBA" id="ARBA00004123"/>
    </source>
</evidence>
<name>A0A7S3K814_EUPCR</name>
<dbReference type="PROSITE" id="PS51032">
    <property type="entry name" value="AP2_ERF"/>
    <property type="match status" value="1"/>
</dbReference>